<comment type="caution">
    <text evidence="1">The sequence shown here is derived from an EMBL/GenBank/DDBJ whole genome shotgun (WGS) entry which is preliminary data.</text>
</comment>
<sequence length="207" mass="22254">MRSLNELLEVDEPALPLVEKWAGDAELPVEILSPSSNCGGVLVDLQVTTRSVLGAVAYGTGGILVNGGWLRMLGSGHPKLTRNIAAWNAGRSNGFCLVADDAIGGFFALNGGAFGDDLGSVYYLAPETLKWESLGVGHAAFTQWAFTNRLHAFYAGMRWAGWEEDVGHLSGDECFNFYPFLCSEQGSTQTSSRRPVPVAEQYAFNTA</sequence>
<keyword evidence="2" id="KW-1185">Reference proteome</keyword>
<dbReference type="InterPro" id="IPR021239">
    <property type="entry name" value="DUF2625"/>
</dbReference>
<proteinExistence type="predicted"/>
<dbReference type="RefSeq" id="WP_125967223.1">
    <property type="nucleotide sequence ID" value="NZ_RXFQ01000047.1"/>
</dbReference>
<dbReference type="NCBIfam" id="NF008498">
    <property type="entry name" value="PRK11408.1-5"/>
    <property type="match status" value="1"/>
</dbReference>
<accession>A0ABX9ZWJ2</accession>
<protein>
    <submittedName>
        <fullName evidence="1">DUF2625 domain-containing protein</fullName>
    </submittedName>
</protein>
<dbReference type="Pfam" id="PF10946">
    <property type="entry name" value="DUF2625"/>
    <property type="match status" value="1"/>
</dbReference>
<name>A0ABX9ZWJ2_9BURK</name>
<dbReference type="EMBL" id="RXFQ01000047">
    <property type="protein sequence ID" value="RSZ24203.1"/>
    <property type="molecule type" value="Genomic_DNA"/>
</dbReference>
<gene>
    <name evidence="1" type="ORF">EJO66_32015</name>
</gene>
<dbReference type="Proteomes" id="UP000271137">
    <property type="component" value="Unassembled WGS sequence"/>
</dbReference>
<organism evidence="1 2">
    <name type="scientific">Variovorax beijingensis</name>
    <dbReference type="NCBI Taxonomy" id="2496117"/>
    <lineage>
        <taxon>Bacteria</taxon>
        <taxon>Pseudomonadati</taxon>
        <taxon>Pseudomonadota</taxon>
        <taxon>Betaproteobacteria</taxon>
        <taxon>Burkholderiales</taxon>
        <taxon>Comamonadaceae</taxon>
        <taxon>Variovorax</taxon>
    </lineage>
</organism>
<evidence type="ECO:0000313" key="1">
    <source>
        <dbReference type="EMBL" id="RSZ24203.1"/>
    </source>
</evidence>
<reference evidence="1 2" key="1">
    <citation type="submission" date="2018-12" db="EMBL/GenBank/DDBJ databases">
        <title>The genome sequences of strain 502.</title>
        <authorList>
            <person name="Gao J."/>
            <person name="Sun J."/>
        </authorList>
    </citation>
    <scope>NUCLEOTIDE SEQUENCE [LARGE SCALE GENOMIC DNA]</scope>
    <source>
        <strain evidence="1 2">502</strain>
    </source>
</reference>
<evidence type="ECO:0000313" key="2">
    <source>
        <dbReference type="Proteomes" id="UP000271137"/>
    </source>
</evidence>